<keyword evidence="4 8" id="KW-0853">WD repeat</keyword>
<name>A0AAJ0GAR8_9PEZI</name>
<dbReference type="PANTHER" id="PTHR44215:SF1">
    <property type="entry name" value="WD REPEAT-CONTAINING PROTEIN 75"/>
    <property type="match status" value="1"/>
</dbReference>
<dbReference type="Gene3D" id="2.130.10.10">
    <property type="entry name" value="YVTN repeat-like/Quinoprotein amine dehydrogenase"/>
    <property type="match status" value="2"/>
</dbReference>
<dbReference type="GO" id="GO:0006364">
    <property type="term" value="P:rRNA processing"/>
    <property type="evidence" value="ECO:0007669"/>
    <property type="project" value="UniProtKB-KW"/>
</dbReference>
<evidence type="ECO:0000256" key="6">
    <source>
        <dbReference type="ARBA" id="ARBA00023163"/>
    </source>
</evidence>
<feature type="repeat" description="WD" evidence="8">
    <location>
        <begin position="687"/>
        <end position="728"/>
    </location>
</feature>
<dbReference type="InterPro" id="IPR015943">
    <property type="entry name" value="WD40/YVTN_repeat-like_dom_sf"/>
</dbReference>
<dbReference type="SUPFAM" id="SSF50998">
    <property type="entry name" value="Quinoprotein alcohol dehydrogenase-like"/>
    <property type="match status" value="1"/>
</dbReference>
<dbReference type="GO" id="GO:0003723">
    <property type="term" value="F:RNA binding"/>
    <property type="evidence" value="ECO:0007669"/>
    <property type="project" value="InterPro"/>
</dbReference>
<dbReference type="SMART" id="SM00320">
    <property type="entry name" value="WD40"/>
    <property type="match status" value="3"/>
</dbReference>
<evidence type="ECO:0000256" key="4">
    <source>
        <dbReference type="ARBA" id="ARBA00022574"/>
    </source>
</evidence>
<dbReference type="GO" id="GO:0045943">
    <property type="term" value="P:positive regulation of transcription by RNA polymerase I"/>
    <property type="evidence" value="ECO:0007669"/>
    <property type="project" value="InterPro"/>
</dbReference>
<keyword evidence="5" id="KW-0677">Repeat</keyword>
<dbReference type="InterPro" id="IPR053826">
    <property type="entry name" value="WDR75"/>
</dbReference>
<feature type="region of interest" description="Disordered" evidence="9">
    <location>
        <begin position="1208"/>
        <end position="1227"/>
    </location>
</feature>
<evidence type="ECO:0000256" key="5">
    <source>
        <dbReference type="ARBA" id="ARBA00022737"/>
    </source>
</evidence>
<feature type="region of interest" description="Disordered" evidence="9">
    <location>
        <begin position="373"/>
        <end position="451"/>
    </location>
</feature>
<dbReference type="PROSITE" id="PS50082">
    <property type="entry name" value="WD_REPEATS_2"/>
    <property type="match status" value="1"/>
</dbReference>
<dbReference type="PANTHER" id="PTHR44215">
    <property type="entry name" value="WD REPEAT-CONTAINING PROTEIN 75"/>
    <property type="match status" value="1"/>
</dbReference>
<sequence>MSAMYTVSGGSSKKRKHEAVQNDASAPPEAQAPTTKFLDIDFGPEPDKKKSKKDTTKDRKLRQAAKVGSKPDQAHGPPPETIEQDESKITFNEDAEEANGDFNSRVNLEIKNEVAGNVNGATDGENDGERKALLRARREKKKANKILSKQQAEEEGRVWQRPPRVVAQPVPAPPSEHAAEVAPNEEIQPVAASLPAENVEEEADGERIKKRRPHRPHKPHHLSRKDNKLRLQEIKRLETIRLEAEGKPAVEVVAKLLKEPEVVKIEDLRETREARQQHRQDVIDRRLAEEDGARPVVVSSAPVVSHHDEAARKAQVKADKKARKLAKKETQKQAAKQAKEEAKAVSANTSVVPLAGTQDDAVEDTPDVALIRAADAGQSDGDAETQMKLTRTGGKAKAKKPSREERKAQKKMTKEAEEPTTKPTTAVQKTTATNPETPARSRPSWTLSPPSAGAFVDQDPVFVRDLNGEDFLISANDREVQVLSLETSLVVRTHLTPIGETINCFAVEGEQVYIAYSRGSPWIWNWSRDEPARQMIMHASKVLSMALAPPDKEEVSSSLFYISLEGNRTTIYGKGQHLHSTKHQLHTIQVLGSGDYVIAQSQSAVVLGSRSKNTNEYVWIELPFTPGCTCADARIVSTPAGGRKASSARAGLRLAVGGEDGKIQVYDDVSALFRRNEEGGLPTPRILHWHRDAVSSLKFSRDGNYLISGGTETVLVLWQLETGKTQFLPHLTSEIERVVVNAEGDRYAIQMGDNSIMVLNTSELKPVANFAGLQLLRTPEDADVKAHRAPAATLHPRNTNQLLLAVPASQPKMVNEIASRPFLQAFDIRTSRHVTRQALTRNNVTDFNLGPERTPIMPPDVQQLAISYDGSWLATIDFWMPPASDLDSFASDRADMKRQRLSRREIYLKFWRWNDGQGLWTLTTRVDSPHVRDSGEAGAGSVHALVADPAANGFATVGEDGCVRLWKPKTRMRSGVAVKDDANVEVVEWTCKRTFRLETGDDRADSPLATGIKQKRKMTMAHLAYASDGSMLAAAQTTGDHSKTPLVHFIDTAGGDVVTKSGLAATQIIAVGFVDRYFIAVSKPAAYVWDLVEDTLMHKVKLARHEKDSDPKMVMLAVNGVYDPQHKKSLYEQMFETQIEAMLAVNGGDGTFAIVTDKERVKVYDPQHKKSLYEQMFETQIEAILAGKGAKGYTLLFADATIRTLSPPASGHGRASRSAPQAALPDSGFAAVEAAPEQEDMEMVDIVSSSQPMADQTRTALVAKSQEDDRPVVRPEQLADIFDVGGVVMPPVKDMFQAIVGLYSRKPIVTLGVEVGA</sequence>
<keyword evidence="7" id="KW-0539">Nucleus</keyword>
<comment type="caution">
    <text evidence="10">The sequence shown here is derived from an EMBL/GenBank/DDBJ whole genome shotgun (WGS) entry which is preliminary data.</text>
</comment>
<dbReference type="InterPro" id="IPR001680">
    <property type="entry name" value="WD40_rpt"/>
</dbReference>
<feature type="compositionally biased region" description="Low complexity" evidence="9">
    <location>
        <begin position="160"/>
        <end position="169"/>
    </location>
</feature>
<dbReference type="PROSITE" id="PS50294">
    <property type="entry name" value="WD_REPEATS_REGION"/>
    <property type="match status" value="1"/>
</dbReference>
<evidence type="ECO:0000313" key="11">
    <source>
        <dbReference type="Proteomes" id="UP001271007"/>
    </source>
</evidence>
<feature type="compositionally biased region" description="Basic and acidic residues" evidence="9">
    <location>
        <begin position="45"/>
        <end position="58"/>
    </location>
</feature>
<gene>
    <name evidence="10" type="primary">NAN1</name>
    <name evidence="10" type="ORF">LTR09_007927</name>
</gene>
<accession>A0AAJ0GAR8</accession>
<keyword evidence="11" id="KW-1185">Reference proteome</keyword>
<evidence type="ECO:0000256" key="8">
    <source>
        <dbReference type="PROSITE-ProRule" id="PRU00221"/>
    </source>
</evidence>
<evidence type="ECO:0000256" key="7">
    <source>
        <dbReference type="ARBA" id="ARBA00023242"/>
    </source>
</evidence>
<dbReference type="GO" id="GO:2000234">
    <property type="term" value="P:positive regulation of rRNA processing"/>
    <property type="evidence" value="ECO:0007669"/>
    <property type="project" value="TreeGrafter"/>
</dbReference>
<dbReference type="InterPro" id="IPR036322">
    <property type="entry name" value="WD40_repeat_dom_sf"/>
</dbReference>
<reference evidence="10" key="1">
    <citation type="submission" date="2023-04" db="EMBL/GenBank/DDBJ databases">
        <title>Black Yeasts Isolated from many extreme environments.</title>
        <authorList>
            <person name="Coleine C."/>
            <person name="Stajich J.E."/>
            <person name="Selbmann L."/>
        </authorList>
    </citation>
    <scope>NUCLEOTIDE SEQUENCE</scope>
    <source>
        <strain evidence="10">CCFEE 5312</strain>
    </source>
</reference>
<dbReference type="Proteomes" id="UP001271007">
    <property type="component" value="Unassembled WGS sequence"/>
</dbReference>
<organism evidence="10 11">
    <name type="scientific">Extremus antarcticus</name>
    <dbReference type="NCBI Taxonomy" id="702011"/>
    <lineage>
        <taxon>Eukaryota</taxon>
        <taxon>Fungi</taxon>
        <taxon>Dikarya</taxon>
        <taxon>Ascomycota</taxon>
        <taxon>Pezizomycotina</taxon>
        <taxon>Dothideomycetes</taxon>
        <taxon>Dothideomycetidae</taxon>
        <taxon>Mycosphaerellales</taxon>
        <taxon>Extremaceae</taxon>
        <taxon>Extremus</taxon>
    </lineage>
</organism>
<proteinExistence type="predicted"/>
<dbReference type="EMBL" id="JAWDJX010000029">
    <property type="protein sequence ID" value="KAK3050849.1"/>
    <property type="molecule type" value="Genomic_DNA"/>
</dbReference>
<keyword evidence="2" id="KW-0690">Ribosome biogenesis</keyword>
<comment type="subcellular location">
    <subcellularLocation>
        <location evidence="1">Nucleus</location>
        <location evidence="1">Nucleolus</location>
    </subcellularLocation>
</comment>
<feature type="compositionally biased region" description="Low complexity" evidence="9">
    <location>
        <begin position="421"/>
        <end position="433"/>
    </location>
</feature>
<feature type="compositionally biased region" description="Basic and acidic residues" evidence="9">
    <location>
        <begin position="327"/>
        <end position="343"/>
    </location>
</feature>
<evidence type="ECO:0000256" key="9">
    <source>
        <dbReference type="SAM" id="MobiDB-lite"/>
    </source>
</evidence>
<feature type="compositionally biased region" description="Basic residues" evidence="9">
    <location>
        <begin position="133"/>
        <end position="144"/>
    </location>
</feature>
<feature type="compositionally biased region" description="Basic residues" evidence="9">
    <location>
        <begin position="208"/>
        <end position="223"/>
    </location>
</feature>
<evidence type="ECO:0000256" key="1">
    <source>
        <dbReference type="ARBA" id="ARBA00004604"/>
    </source>
</evidence>
<protein>
    <submittedName>
        <fullName evidence="10">NET1-associated nuclear protein 1</fullName>
    </submittedName>
</protein>
<dbReference type="SUPFAM" id="SSF50978">
    <property type="entry name" value="WD40 repeat-like"/>
    <property type="match status" value="1"/>
</dbReference>
<dbReference type="Pfam" id="PF23869">
    <property type="entry name" value="Beta-prop_WDR75_1st"/>
    <property type="match status" value="1"/>
</dbReference>
<feature type="region of interest" description="Disordered" evidence="9">
    <location>
        <begin position="1"/>
        <end position="230"/>
    </location>
</feature>
<keyword evidence="6" id="KW-0804">Transcription</keyword>
<evidence type="ECO:0000256" key="2">
    <source>
        <dbReference type="ARBA" id="ARBA00022517"/>
    </source>
</evidence>
<keyword evidence="3" id="KW-0698">rRNA processing</keyword>
<evidence type="ECO:0000256" key="3">
    <source>
        <dbReference type="ARBA" id="ARBA00022552"/>
    </source>
</evidence>
<dbReference type="GO" id="GO:0032040">
    <property type="term" value="C:small-subunit processome"/>
    <property type="evidence" value="ECO:0007669"/>
    <property type="project" value="InterPro"/>
</dbReference>
<evidence type="ECO:0000313" key="10">
    <source>
        <dbReference type="EMBL" id="KAK3050849.1"/>
    </source>
</evidence>
<feature type="region of interest" description="Disordered" evidence="9">
    <location>
        <begin position="319"/>
        <end position="347"/>
    </location>
</feature>
<feature type="compositionally biased region" description="Basic and acidic residues" evidence="9">
    <location>
        <begin position="401"/>
        <end position="420"/>
    </location>
</feature>
<dbReference type="InterPro" id="IPR011047">
    <property type="entry name" value="Quinoprotein_ADH-like_sf"/>
</dbReference>